<sequence length="39" mass="4513">MQIFMLFYAGIFAILHELSYRIVLTHTGVVRKRVDDVGC</sequence>
<evidence type="ECO:0000313" key="2">
    <source>
        <dbReference type="EMBL" id="STY90292.1"/>
    </source>
</evidence>
<dbReference type="EMBL" id="UGPZ01000002">
    <property type="protein sequence ID" value="STY90292.1"/>
    <property type="molecule type" value="Genomic_DNA"/>
</dbReference>
<reference evidence="2 3" key="1">
    <citation type="submission" date="2018-06" db="EMBL/GenBank/DDBJ databases">
        <authorList>
            <consortium name="Pathogen Informatics"/>
            <person name="Doyle S."/>
        </authorList>
    </citation>
    <scope>NUCLEOTIDE SEQUENCE [LARGE SCALE GENOMIC DNA]</scope>
    <source>
        <strain evidence="2 3">NCTC9426</strain>
    </source>
</reference>
<dbReference type="Proteomes" id="UP000254133">
    <property type="component" value="Unassembled WGS sequence"/>
</dbReference>
<evidence type="ECO:0000256" key="1">
    <source>
        <dbReference type="SAM" id="Phobius"/>
    </source>
</evidence>
<protein>
    <submittedName>
        <fullName evidence="2">Uncharacterized protein</fullName>
    </submittedName>
</protein>
<accession>A0A378PU67</accession>
<evidence type="ECO:0000313" key="3">
    <source>
        <dbReference type="Proteomes" id="UP000254133"/>
    </source>
</evidence>
<organism evidence="2 3">
    <name type="scientific">Moraxella bovis</name>
    <dbReference type="NCBI Taxonomy" id="476"/>
    <lineage>
        <taxon>Bacteria</taxon>
        <taxon>Pseudomonadati</taxon>
        <taxon>Pseudomonadota</taxon>
        <taxon>Gammaproteobacteria</taxon>
        <taxon>Moraxellales</taxon>
        <taxon>Moraxellaceae</taxon>
        <taxon>Moraxella</taxon>
    </lineage>
</organism>
<dbReference type="AlphaFoldDB" id="A0A378PU67"/>
<proteinExistence type="predicted"/>
<keyword evidence="1" id="KW-1133">Transmembrane helix</keyword>
<keyword evidence="1" id="KW-0472">Membrane</keyword>
<keyword evidence="1" id="KW-0812">Transmembrane</keyword>
<feature type="transmembrane region" description="Helical" evidence="1">
    <location>
        <begin position="6"/>
        <end position="24"/>
    </location>
</feature>
<name>A0A378PU67_MORBO</name>
<gene>
    <name evidence="2" type="ORF">NCTC9426_00299</name>
</gene>